<feature type="transmembrane region" description="Helical" evidence="1">
    <location>
        <begin position="149"/>
        <end position="168"/>
    </location>
</feature>
<dbReference type="Pfam" id="PF20151">
    <property type="entry name" value="DUF6533"/>
    <property type="match status" value="1"/>
</dbReference>
<proteinExistence type="predicted"/>
<dbReference type="EMBL" id="KV425885">
    <property type="protein sequence ID" value="KZW03076.1"/>
    <property type="molecule type" value="Genomic_DNA"/>
</dbReference>
<feature type="transmembrane region" description="Helical" evidence="1">
    <location>
        <begin position="194"/>
        <end position="217"/>
    </location>
</feature>
<name>A0A165Q4U1_EXIGL</name>
<feature type="transmembrane region" description="Helical" evidence="1">
    <location>
        <begin position="119"/>
        <end position="137"/>
    </location>
</feature>
<keyword evidence="1" id="KW-1133">Transmembrane helix</keyword>
<feature type="domain" description="DUF6533" evidence="2">
    <location>
        <begin position="57"/>
        <end position="95"/>
    </location>
</feature>
<dbReference type="OrthoDB" id="3251775at2759"/>
<protein>
    <recommendedName>
        <fullName evidence="2">DUF6533 domain-containing protein</fullName>
    </recommendedName>
</protein>
<evidence type="ECO:0000313" key="3">
    <source>
        <dbReference type="EMBL" id="KZW03076.1"/>
    </source>
</evidence>
<dbReference type="AlphaFoldDB" id="A0A165Q4U1"/>
<dbReference type="STRING" id="1314781.A0A165Q4U1"/>
<dbReference type="Proteomes" id="UP000077266">
    <property type="component" value="Unassembled WGS sequence"/>
</dbReference>
<reference evidence="3 4" key="1">
    <citation type="journal article" date="2016" name="Mol. Biol. Evol.">
        <title>Comparative Genomics of Early-Diverging Mushroom-Forming Fungi Provides Insights into the Origins of Lignocellulose Decay Capabilities.</title>
        <authorList>
            <person name="Nagy L.G."/>
            <person name="Riley R."/>
            <person name="Tritt A."/>
            <person name="Adam C."/>
            <person name="Daum C."/>
            <person name="Floudas D."/>
            <person name="Sun H."/>
            <person name="Yadav J.S."/>
            <person name="Pangilinan J."/>
            <person name="Larsson K.H."/>
            <person name="Matsuura K."/>
            <person name="Barry K."/>
            <person name="Labutti K."/>
            <person name="Kuo R."/>
            <person name="Ohm R.A."/>
            <person name="Bhattacharya S.S."/>
            <person name="Shirouzu T."/>
            <person name="Yoshinaga Y."/>
            <person name="Martin F.M."/>
            <person name="Grigoriev I.V."/>
            <person name="Hibbett D.S."/>
        </authorList>
    </citation>
    <scope>NUCLEOTIDE SEQUENCE [LARGE SCALE GENOMIC DNA]</scope>
    <source>
        <strain evidence="3 4">HHB12029</strain>
    </source>
</reference>
<keyword evidence="4" id="KW-1185">Reference proteome</keyword>
<keyword evidence="1" id="KW-0812">Transmembrane</keyword>
<evidence type="ECO:0000259" key="2">
    <source>
        <dbReference type="Pfam" id="PF20151"/>
    </source>
</evidence>
<accession>A0A165Q4U1</accession>
<dbReference type="InterPro" id="IPR045340">
    <property type="entry name" value="DUF6533"/>
</dbReference>
<keyword evidence="1" id="KW-0472">Membrane</keyword>
<gene>
    <name evidence="3" type="ORF">EXIGLDRAFT_759386</name>
</gene>
<organism evidence="3 4">
    <name type="scientific">Exidia glandulosa HHB12029</name>
    <dbReference type="NCBI Taxonomy" id="1314781"/>
    <lineage>
        <taxon>Eukaryota</taxon>
        <taxon>Fungi</taxon>
        <taxon>Dikarya</taxon>
        <taxon>Basidiomycota</taxon>
        <taxon>Agaricomycotina</taxon>
        <taxon>Agaricomycetes</taxon>
        <taxon>Auriculariales</taxon>
        <taxon>Exidiaceae</taxon>
        <taxon>Exidia</taxon>
    </lineage>
</organism>
<evidence type="ECO:0000256" key="1">
    <source>
        <dbReference type="SAM" id="Phobius"/>
    </source>
</evidence>
<dbReference type="InParanoid" id="A0A165Q4U1"/>
<evidence type="ECO:0000313" key="4">
    <source>
        <dbReference type="Proteomes" id="UP000077266"/>
    </source>
</evidence>
<sequence>MNAVLSVPQLPPFSQLTEAADFTTVTRFEHVGKALDAFCRKYVPSYSDLIILSVTDTLLVYDWILCLQHEQSLLATGGLFPGKLAYLFCRYWPIITHPITIWVQVQTADRRLCETTFRVPLFLTIANFAGAASVLTVRAYAFTGAKRSVPIFLICCFTVVSAYQVWAVTTQLQLVPPPVPACFPVNRPNAAQPLSVYFLAPFIFDLIVTATLVWHAFSVKLRLFEPTDAVGVFVREGAALSQKSQVSYRV</sequence>